<sequence>MKANPIHRSGRHEKMRASFLHNVILNLLTNQPKHKQSKVKSLFEIFIFIKSVLKKPNFALN</sequence>
<dbReference type="Proteomes" id="UP000865560">
    <property type="component" value="Unassembled WGS sequence"/>
</dbReference>
<reference evidence="1 2" key="1">
    <citation type="submission" date="2016-09" db="EMBL/GenBank/DDBJ databases">
        <title>Campylobacter from American crows.</title>
        <authorList>
            <person name="Weis A.M."/>
            <person name="Weimer B.C."/>
            <person name="Townsend A.K."/>
            <person name="Taff C."/>
        </authorList>
    </citation>
    <scope>NUCLEOTIDE SEQUENCE [LARGE SCALE GENOMIC DNA]</scope>
    <source>
        <strain evidence="1 2">BCW_3791</strain>
    </source>
</reference>
<gene>
    <name evidence="1" type="ORF">AJY60_10125</name>
</gene>
<accession>A0AB36G164</accession>
<protein>
    <submittedName>
        <fullName evidence="1">Uncharacterized protein</fullName>
    </submittedName>
</protein>
<dbReference type="AlphaFoldDB" id="A0AB36G164"/>
<organism evidence="1 2">
    <name type="scientific">Campylobacter jejuni</name>
    <dbReference type="NCBI Taxonomy" id="197"/>
    <lineage>
        <taxon>Bacteria</taxon>
        <taxon>Pseudomonadati</taxon>
        <taxon>Campylobacterota</taxon>
        <taxon>Epsilonproteobacteria</taxon>
        <taxon>Campylobacterales</taxon>
        <taxon>Campylobacteraceae</taxon>
        <taxon>Campylobacter</taxon>
    </lineage>
</organism>
<name>A0AB36G164_CAMJU</name>
<dbReference type="EMBL" id="MJVJ01000126">
    <property type="protein sequence ID" value="OEV44634.1"/>
    <property type="molecule type" value="Genomic_DNA"/>
</dbReference>
<proteinExistence type="predicted"/>
<comment type="caution">
    <text evidence="1">The sequence shown here is derived from an EMBL/GenBank/DDBJ whole genome shotgun (WGS) entry which is preliminary data.</text>
</comment>
<evidence type="ECO:0000313" key="2">
    <source>
        <dbReference type="Proteomes" id="UP000865560"/>
    </source>
</evidence>
<evidence type="ECO:0000313" key="1">
    <source>
        <dbReference type="EMBL" id="OEV44634.1"/>
    </source>
</evidence>